<feature type="domain" description="Glyoxalase-like" evidence="1">
    <location>
        <begin position="9"/>
        <end position="110"/>
    </location>
</feature>
<dbReference type="Gene3D" id="3.10.180.10">
    <property type="entry name" value="2,3-Dihydroxybiphenyl 1,2-Dioxygenase, domain 1"/>
    <property type="match status" value="1"/>
</dbReference>
<dbReference type="RefSeq" id="WP_120557485.1">
    <property type="nucleotide sequence ID" value="NZ_RAWK01000138.1"/>
</dbReference>
<gene>
    <name evidence="2" type="ORF">D7W81_22670</name>
</gene>
<dbReference type="AlphaFoldDB" id="A0A3A8QFZ8"/>
<keyword evidence="3" id="KW-1185">Reference proteome</keyword>
<dbReference type="CDD" id="cd06587">
    <property type="entry name" value="VOC"/>
    <property type="match status" value="1"/>
</dbReference>
<dbReference type="InterPro" id="IPR041581">
    <property type="entry name" value="Glyoxalase_6"/>
</dbReference>
<dbReference type="Pfam" id="PF18029">
    <property type="entry name" value="Glyoxalase_6"/>
    <property type="match status" value="1"/>
</dbReference>
<comment type="caution">
    <text evidence="2">The sequence shown here is derived from an EMBL/GenBank/DDBJ whole genome shotgun (WGS) entry which is preliminary data.</text>
</comment>
<dbReference type="InterPro" id="IPR029068">
    <property type="entry name" value="Glyas_Bleomycin-R_OHBP_Dase"/>
</dbReference>
<evidence type="ECO:0000313" key="2">
    <source>
        <dbReference type="EMBL" id="RKH62144.1"/>
    </source>
</evidence>
<name>A0A3A8QFZ8_9BACT</name>
<sequence>MHRSRLSTFVIDCKVGDLDAATRFWSAALGRKAAPPDADSPTYRELVTQPEEPMLLIQQVEHDSRIHLDIEADDLDAELERLEALGAKRIAYVKRWWVVEAPTGQRFCIVRPQRGPLEGRANVWDGEGR</sequence>
<evidence type="ECO:0000313" key="3">
    <source>
        <dbReference type="Proteomes" id="UP000267003"/>
    </source>
</evidence>
<proteinExistence type="predicted"/>
<organism evidence="2 3">
    <name type="scientific">Corallococcus aberystwythensis</name>
    <dbReference type="NCBI Taxonomy" id="2316722"/>
    <lineage>
        <taxon>Bacteria</taxon>
        <taxon>Pseudomonadati</taxon>
        <taxon>Myxococcota</taxon>
        <taxon>Myxococcia</taxon>
        <taxon>Myxococcales</taxon>
        <taxon>Cystobacterineae</taxon>
        <taxon>Myxococcaceae</taxon>
        <taxon>Corallococcus</taxon>
    </lineage>
</organism>
<evidence type="ECO:0000259" key="1">
    <source>
        <dbReference type="Pfam" id="PF18029"/>
    </source>
</evidence>
<protein>
    <submittedName>
        <fullName evidence="2">VOC family protein</fullName>
    </submittedName>
</protein>
<dbReference type="SUPFAM" id="SSF54593">
    <property type="entry name" value="Glyoxalase/Bleomycin resistance protein/Dihydroxybiphenyl dioxygenase"/>
    <property type="match status" value="1"/>
</dbReference>
<dbReference type="Proteomes" id="UP000267003">
    <property type="component" value="Unassembled WGS sequence"/>
</dbReference>
<dbReference type="OrthoDB" id="5524593at2"/>
<dbReference type="EMBL" id="RAWK01000138">
    <property type="protein sequence ID" value="RKH62144.1"/>
    <property type="molecule type" value="Genomic_DNA"/>
</dbReference>
<reference evidence="3" key="1">
    <citation type="submission" date="2018-09" db="EMBL/GenBank/DDBJ databases">
        <authorList>
            <person name="Livingstone P.G."/>
            <person name="Whitworth D.E."/>
        </authorList>
    </citation>
    <scope>NUCLEOTIDE SEQUENCE [LARGE SCALE GENOMIC DNA]</scope>
    <source>
        <strain evidence="3">AB050A</strain>
    </source>
</reference>
<accession>A0A3A8QFZ8</accession>